<evidence type="ECO:0000313" key="4">
    <source>
        <dbReference type="Proteomes" id="UP000612055"/>
    </source>
</evidence>
<protein>
    <recommendedName>
        <fullName evidence="2">Fe2OG dioxygenase domain-containing protein</fullName>
    </recommendedName>
</protein>
<keyword evidence="4" id="KW-1185">Reference proteome</keyword>
<feature type="region of interest" description="Disordered" evidence="1">
    <location>
        <begin position="513"/>
        <end position="574"/>
    </location>
</feature>
<feature type="domain" description="Fe2OG dioxygenase" evidence="2">
    <location>
        <begin position="382"/>
        <end position="508"/>
    </location>
</feature>
<dbReference type="InterPro" id="IPR005123">
    <property type="entry name" value="Oxoglu/Fe-dep_dioxygenase_dom"/>
</dbReference>
<sequence>MAPKSSKPKKASAATPLALYKRGLTAMRGWSPLTSAASDTEALTALTAAARGLQARMGFAAASDANGDADMTNGHAAAAPDGEQTAVAPELAAALAAVDGLAAGMASYGESDRTEGLPVRHSVDLGLDDWEEEPAFLLASVHLALGQLLGRMFPRREAQELAQLRAALALFPAFVGGRLALAQALLARSDSVSDLTEAEALLCGAVATAARLSAAADPSGPSPGPAGPSLGPDLEPLADVMLLEASGACRREAEEQGPAAKRSLAMLLCQEGRDKEAEPLLASLDFTHRLARPVLHYPLDPSLFPAASSSGPDAPAPAGPGHERYLRAVEDALPPQLLGVLRKALSPGSRYWAEHGYGRVGYFSYMHELGSPDLSAVHQAARLLHAIAVQRFPEVANARYAEWWAHCRRHPAGHQLHFDSDDEGVGGVRNPIVSCVIYLSGGVGGPTLVTPQLLGGPLAPHGWIVHPRDNRLGIFDAAHLHGVIPGRGPSPVPGGYRITLMIAFWRDGDIKCRPRTDGLPGPSQPFPGSLAEGEGAPSASVPGGVGGADGSRGRYTWMQDLAPHPDGPAGWGTTQPYDAVPYDIPRVWEAIDGAAIQAGAAVSYDACFQGF</sequence>
<dbReference type="OrthoDB" id="64523at2759"/>
<proteinExistence type="predicted"/>
<evidence type="ECO:0000256" key="1">
    <source>
        <dbReference type="SAM" id="MobiDB-lite"/>
    </source>
</evidence>
<accession>A0A836BSN9</accession>
<gene>
    <name evidence="3" type="ORF">HYH03_015337</name>
</gene>
<comment type="caution">
    <text evidence="3">The sequence shown here is derived from an EMBL/GenBank/DDBJ whole genome shotgun (WGS) entry which is preliminary data.</text>
</comment>
<evidence type="ECO:0000259" key="2">
    <source>
        <dbReference type="PROSITE" id="PS51471"/>
    </source>
</evidence>
<reference evidence="3" key="1">
    <citation type="journal article" date="2020" name="bioRxiv">
        <title>Comparative genomics of Chlamydomonas.</title>
        <authorList>
            <person name="Craig R.J."/>
            <person name="Hasan A.R."/>
            <person name="Ness R.W."/>
            <person name="Keightley P.D."/>
        </authorList>
    </citation>
    <scope>NUCLEOTIDE SEQUENCE</scope>
    <source>
        <strain evidence="3">CCAP 11/70</strain>
    </source>
</reference>
<dbReference type="EMBL" id="JAEHOE010000119">
    <property type="protein sequence ID" value="KAG2486024.1"/>
    <property type="molecule type" value="Genomic_DNA"/>
</dbReference>
<organism evidence="3 4">
    <name type="scientific">Edaphochlamys debaryana</name>
    <dbReference type="NCBI Taxonomy" id="47281"/>
    <lineage>
        <taxon>Eukaryota</taxon>
        <taxon>Viridiplantae</taxon>
        <taxon>Chlorophyta</taxon>
        <taxon>core chlorophytes</taxon>
        <taxon>Chlorophyceae</taxon>
        <taxon>CS clade</taxon>
        <taxon>Chlamydomonadales</taxon>
        <taxon>Chlamydomonadales incertae sedis</taxon>
        <taxon>Edaphochlamys</taxon>
    </lineage>
</organism>
<dbReference type="PROSITE" id="PS51471">
    <property type="entry name" value="FE2OG_OXY"/>
    <property type="match status" value="1"/>
</dbReference>
<dbReference type="Proteomes" id="UP000612055">
    <property type="component" value="Unassembled WGS sequence"/>
</dbReference>
<evidence type="ECO:0000313" key="3">
    <source>
        <dbReference type="EMBL" id="KAG2486024.1"/>
    </source>
</evidence>
<dbReference type="AlphaFoldDB" id="A0A836BSN9"/>
<feature type="region of interest" description="Disordered" evidence="1">
    <location>
        <begin position="214"/>
        <end position="233"/>
    </location>
</feature>
<name>A0A836BSN9_9CHLO</name>